<comment type="subcellular location">
    <subcellularLocation>
        <location evidence="1">Cell inner membrane</location>
    </subcellularLocation>
</comment>
<feature type="domain" description="Mce/MlaD" evidence="9">
    <location>
        <begin position="50"/>
        <end position="137"/>
    </location>
</feature>
<sequence length="900" mass="93601">MAEPDRPDAAPPEPEIETARPRFVSLVWLIPLIAIGVALGLLWRDYAGRGPIIEIYFPTAAGLTAGQTVLRYRNVEVGRLEDLHFSADLSQVVAKVRLEPDIAPYIDAEAEFWVVRPEVSARGVTGLETVLSGAYIEGSWDAVRGAPASKFTALDNPPLTPSDTPGKRVRLVSADGGALSVGAPVFFRRVEVGKVESKHLSEDGQSVVFDVFVNAPNDVRLTEDTRFWVVAGVDISLGADGARFRIGSLTALLQGGVAFQDFSQGQPKPVEENHLYTLYGTPRDARSQVSEADAGQRLLLDVYFGRSVRGLSVGAPVEYQGIRVGRVEEIAAEIDAESGRFATRTTIALAPSLLGLADGDTTGALEFMERAVEKGLRAQLTQGSLLTGELIVRLVDAPDAAPEQLTRPDEGRPRMPSVPTDLDELTGSVQGAMRRIEQLPIEAIFDNAVLLLENVNKLIGSEAVRDAPGKAVATLEAATALLSSPGLNAAPEEAAKLLASLNEIVASPEFDATRADLAATLASLKALAASLDESGLAEDAAGAVAALRTRLEDPALAGLAASVDETSKAATALLSDPALKAAPAHAVAALDALEAILTAPGLKAVPAEAEALIASVRQLIDSPETLSARTDLAALLASARAVAAKLEAEDAAGETAAAITALRTRLEDPALDRLVGSASKAMDSAATLLSDKGLAETPEALNAALTSLGALLDDPALRAAPAELNASLTSARALLEELQRENAAAELAGALKAARALLDDPSLRRLSSEAAETATALRAILDAPGAKELPASATAALTSSAAFLDRIREADLAGTAAAALASLDTAAAAVARAADGTPELVRRISTLAARADDFLAALDVGSELNYEAVAAIREIRDAARAISDLADLVEREPNVLILGK</sequence>
<gene>
    <name evidence="10" type="ORF">G5B40_10730</name>
</gene>
<dbReference type="EMBL" id="CP049056">
    <property type="protein sequence ID" value="QIE55879.1"/>
    <property type="molecule type" value="Genomic_DNA"/>
</dbReference>
<dbReference type="InterPro" id="IPR003399">
    <property type="entry name" value="Mce/MlaD"/>
</dbReference>
<proteinExistence type="predicted"/>
<dbReference type="PANTHER" id="PTHR30462:SF0">
    <property type="entry name" value="INTERMEMBRANE TRANSPORT PROTEIN YEBT"/>
    <property type="match status" value="1"/>
</dbReference>
<feature type="domain" description="Mce/MlaD" evidence="9">
    <location>
        <begin position="166"/>
        <end position="227"/>
    </location>
</feature>
<dbReference type="PANTHER" id="PTHR30462">
    <property type="entry name" value="INTERMEMBRANE TRANSPORT PROTEIN PQIB-RELATED"/>
    <property type="match status" value="1"/>
</dbReference>
<reference evidence="10 11" key="1">
    <citation type="submission" date="2020-02" db="EMBL/GenBank/DDBJ databases">
        <title>complete genome sequence of Rhodobacteraceae bacterium.</title>
        <authorList>
            <person name="Park J."/>
            <person name="Kim Y.-S."/>
            <person name="Kim K.-H."/>
        </authorList>
    </citation>
    <scope>NUCLEOTIDE SEQUENCE [LARGE SCALE GENOMIC DNA]</scope>
    <source>
        <strain evidence="10 11">RR4-56</strain>
    </source>
</reference>
<dbReference type="Pfam" id="PF02470">
    <property type="entry name" value="MlaD"/>
    <property type="match status" value="3"/>
</dbReference>
<dbReference type="RefSeq" id="WP_165098358.1">
    <property type="nucleotide sequence ID" value="NZ_CP049056.1"/>
</dbReference>
<keyword evidence="3" id="KW-0997">Cell inner membrane</keyword>
<keyword evidence="11" id="KW-1185">Reference proteome</keyword>
<evidence type="ECO:0000256" key="5">
    <source>
        <dbReference type="ARBA" id="ARBA00022989"/>
    </source>
</evidence>
<feature type="domain" description="Mce/MlaD" evidence="9">
    <location>
        <begin position="302"/>
        <end position="394"/>
    </location>
</feature>
<evidence type="ECO:0000313" key="11">
    <source>
        <dbReference type="Proteomes" id="UP000503336"/>
    </source>
</evidence>
<evidence type="ECO:0000256" key="8">
    <source>
        <dbReference type="SAM" id="Phobius"/>
    </source>
</evidence>
<evidence type="ECO:0000259" key="9">
    <source>
        <dbReference type="Pfam" id="PF02470"/>
    </source>
</evidence>
<dbReference type="AlphaFoldDB" id="A0A7L5C1Z2"/>
<dbReference type="InterPro" id="IPR051800">
    <property type="entry name" value="PqiA-PqiB_transport"/>
</dbReference>
<organism evidence="10 11">
    <name type="scientific">Pikeienuella piscinae</name>
    <dbReference type="NCBI Taxonomy" id="2748098"/>
    <lineage>
        <taxon>Bacteria</taxon>
        <taxon>Pseudomonadati</taxon>
        <taxon>Pseudomonadota</taxon>
        <taxon>Alphaproteobacteria</taxon>
        <taxon>Rhodobacterales</taxon>
        <taxon>Paracoccaceae</taxon>
        <taxon>Pikeienuella</taxon>
    </lineage>
</organism>
<keyword evidence="6 8" id="KW-0472">Membrane</keyword>
<feature type="transmembrane region" description="Helical" evidence="8">
    <location>
        <begin position="23"/>
        <end position="43"/>
    </location>
</feature>
<evidence type="ECO:0000256" key="6">
    <source>
        <dbReference type="ARBA" id="ARBA00023136"/>
    </source>
</evidence>
<evidence type="ECO:0000256" key="4">
    <source>
        <dbReference type="ARBA" id="ARBA00022692"/>
    </source>
</evidence>
<feature type="region of interest" description="Disordered" evidence="7">
    <location>
        <begin position="401"/>
        <end position="421"/>
    </location>
</feature>
<keyword evidence="2" id="KW-1003">Cell membrane</keyword>
<evidence type="ECO:0000256" key="3">
    <source>
        <dbReference type="ARBA" id="ARBA00022519"/>
    </source>
</evidence>
<dbReference type="KEGG" id="hdh:G5B40_10730"/>
<dbReference type="GO" id="GO:0005886">
    <property type="term" value="C:plasma membrane"/>
    <property type="evidence" value="ECO:0007669"/>
    <property type="project" value="UniProtKB-SubCell"/>
</dbReference>
<protein>
    <submittedName>
        <fullName evidence="10">MCE family protein</fullName>
    </submittedName>
</protein>
<evidence type="ECO:0000313" key="10">
    <source>
        <dbReference type="EMBL" id="QIE55879.1"/>
    </source>
</evidence>
<evidence type="ECO:0000256" key="2">
    <source>
        <dbReference type="ARBA" id="ARBA00022475"/>
    </source>
</evidence>
<name>A0A7L5C1Z2_9RHOB</name>
<keyword evidence="4 8" id="KW-0812">Transmembrane</keyword>
<accession>A0A7L5C1Z2</accession>
<evidence type="ECO:0000256" key="1">
    <source>
        <dbReference type="ARBA" id="ARBA00004533"/>
    </source>
</evidence>
<evidence type="ECO:0000256" key="7">
    <source>
        <dbReference type="SAM" id="MobiDB-lite"/>
    </source>
</evidence>
<dbReference type="Proteomes" id="UP000503336">
    <property type="component" value="Chromosome"/>
</dbReference>
<keyword evidence="5 8" id="KW-1133">Transmembrane helix</keyword>